<evidence type="ECO:0000313" key="2">
    <source>
        <dbReference type="Proteomes" id="UP000821865"/>
    </source>
</evidence>
<reference evidence="1" key="1">
    <citation type="submission" date="2020-05" db="EMBL/GenBank/DDBJ databases">
        <title>Large-scale comparative analyses of tick genomes elucidate their genetic diversity and vector capacities.</title>
        <authorList>
            <person name="Jia N."/>
            <person name="Wang J."/>
            <person name="Shi W."/>
            <person name="Du L."/>
            <person name="Sun Y."/>
            <person name="Zhan W."/>
            <person name="Jiang J."/>
            <person name="Wang Q."/>
            <person name="Zhang B."/>
            <person name="Ji P."/>
            <person name="Sakyi L.B."/>
            <person name="Cui X."/>
            <person name="Yuan T."/>
            <person name="Jiang B."/>
            <person name="Yang W."/>
            <person name="Lam T.T.-Y."/>
            <person name="Chang Q."/>
            <person name="Ding S."/>
            <person name="Wang X."/>
            <person name="Zhu J."/>
            <person name="Ruan X."/>
            <person name="Zhao L."/>
            <person name="Wei J."/>
            <person name="Que T."/>
            <person name="Du C."/>
            <person name="Cheng J."/>
            <person name="Dai P."/>
            <person name="Han X."/>
            <person name="Huang E."/>
            <person name="Gao Y."/>
            <person name="Liu J."/>
            <person name="Shao H."/>
            <person name="Ye R."/>
            <person name="Li L."/>
            <person name="Wei W."/>
            <person name="Wang X."/>
            <person name="Wang C."/>
            <person name="Yang T."/>
            <person name="Huo Q."/>
            <person name="Li W."/>
            <person name="Guo W."/>
            <person name="Chen H."/>
            <person name="Zhou L."/>
            <person name="Ni X."/>
            <person name="Tian J."/>
            <person name="Zhou Y."/>
            <person name="Sheng Y."/>
            <person name="Liu T."/>
            <person name="Pan Y."/>
            <person name="Xia L."/>
            <person name="Li J."/>
            <person name="Zhao F."/>
            <person name="Cao W."/>
        </authorList>
    </citation>
    <scope>NUCLEOTIDE SEQUENCE</scope>
    <source>
        <strain evidence="1">Dsil-2018</strain>
    </source>
</reference>
<sequence>MSAVTAPKRRRRRKLKSKLSFGSTSSGPSNFPSNTKPSLAELFAFHTLKKKPNEGERRCDVARNAREAATSMPHVKGELLTTRRTTSSADGSKPYDRKQYEASTSEVVEKQASFIGDEQVIVREKPEPKALTESIVVDTVKQLREFLQENGPSQEEDLLKALSLSKARRIIEVYGTLTGFLDRHPGFRVIHEHLYSFIYYQHPDDQDDEWDCSSQVHGRASTGSCVASTNDSGRQYTVARDDEAWTARASSSSSSYYSTDSSYGDDKQQEKRRMKNGWTQVPSLPRWESRALQAVPESCNAEAQTHGWEPARFTEMQSNVMKCDAKIAELNERLRTLQESHAREAQQLRAKIDELLEGTPQAPPRNASEVTNNRPTMNQQRSTGTNGARAQVIPQPPRPPLHQRSPPPRPKPQFIKSANRPPITKFHEFSGRKKQVTATCSDVMSMQSSPEGSSTQSKAECQIAKIVQMVKKEHLDYSDDEIRRRVDQLRRSLGGFSNMTLSAIAALVIGRLKDEPHKRH</sequence>
<protein>
    <submittedName>
        <fullName evidence="1">Uncharacterized protein</fullName>
    </submittedName>
</protein>
<name>A0ACB8E1K9_DERSI</name>
<dbReference type="EMBL" id="CM023470">
    <property type="protein sequence ID" value="KAH7980405.1"/>
    <property type="molecule type" value="Genomic_DNA"/>
</dbReference>
<dbReference type="Proteomes" id="UP000821865">
    <property type="component" value="Chromosome 1"/>
</dbReference>
<evidence type="ECO:0000313" key="1">
    <source>
        <dbReference type="EMBL" id="KAH7980405.1"/>
    </source>
</evidence>
<accession>A0ACB8E1K9</accession>
<comment type="caution">
    <text evidence="1">The sequence shown here is derived from an EMBL/GenBank/DDBJ whole genome shotgun (WGS) entry which is preliminary data.</text>
</comment>
<gene>
    <name evidence="1" type="ORF">HPB49_015748</name>
</gene>
<proteinExistence type="predicted"/>
<keyword evidence="2" id="KW-1185">Reference proteome</keyword>
<organism evidence="1 2">
    <name type="scientific">Dermacentor silvarum</name>
    <name type="common">Tick</name>
    <dbReference type="NCBI Taxonomy" id="543639"/>
    <lineage>
        <taxon>Eukaryota</taxon>
        <taxon>Metazoa</taxon>
        <taxon>Ecdysozoa</taxon>
        <taxon>Arthropoda</taxon>
        <taxon>Chelicerata</taxon>
        <taxon>Arachnida</taxon>
        <taxon>Acari</taxon>
        <taxon>Parasitiformes</taxon>
        <taxon>Ixodida</taxon>
        <taxon>Ixodoidea</taxon>
        <taxon>Ixodidae</taxon>
        <taxon>Rhipicephalinae</taxon>
        <taxon>Dermacentor</taxon>
    </lineage>
</organism>